<dbReference type="AlphaFoldDB" id="A0A4Z0MNI6"/>
<gene>
    <name evidence="1" type="ORF">EU557_13160</name>
</gene>
<dbReference type="EMBL" id="SRKZ01000003">
    <property type="protein sequence ID" value="TGD80755.1"/>
    <property type="molecule type" value="Genomic_DNA"/>
</dbReference>
<proteinExistence type="predicted"/>
<comment type="caution">
    <text evidence="1">The sequence shown here is derived from an EMBL/GenBank/DDBJ whole genome shotgun (WGS) entry which is preliminary data.</text>
</comment>
<evidence type="ECO:0000313" key="2">
    <source>
        <dbReference type="Proteomes" id="UP000298284"/>
    </source>
</evidence>
<sequence length="87" mass="9910">MSRPLLGTYLQDATPNPLVFEFQRNASNAHPAYISITRSAWQVLGPSQAVKYIVDRYLIEHPEEEQRVGRGLVLYGVRYTLGFADKE</sequence>
<keyword evidence="2" id="KW-1185">Reference proteome</keyword>
<dbReference type="Proteomes" id="UP000298284">
    <property type="component" value="Unassembled WGS sequence"/>
</dbReference>
<name>A0A4Z0MNI6_9BACT</name>
<evidence type="ECO:0000313" key="1">
    <source>
        <dbReference type="EMBL" id="TGD80755.1"/>
    </source>
</evidence>
<organism evidence="1 2">
    <name type="scientific">Hymenobacter wooponensis</name>
    <dbReference type="NCBI Taxonomy" id="1525360"/>
    <lineage>
        <taxon>Bacteria</taxon>
        <taxon>Pseudomonadati</taxon>
        <taxon>Bacteroidota</taxon>
        <taxon>Cytophagia</taxon>
        <taxon>Cytophagales</taxon>
        <taxon>Hymenobacteraceae</taxon>
        <taxon>Hymenobacter</taxon>
    </lineage>
</organism>
<accession>A0A4Z0MNI6</accession>
<protein>
    <submittedName>
        <fullName evidence="1">Uncharacterized protein</fullName>
    </submittedName>
</protein>
<dbReference type="OrthoDB" id="886150at2"/>
<reference evidence="1 2" key="1">
    <citation type="submission" date="2019-04" db="EMBL/GenBank/DDBJ databases">
        <authorList>
            <person name="Feng G."/>
            <person name="Zhang J."/>
            <person name="Zhu H."/>
        </authorList>
    </citation>
    <scope>NUCLEOTIDE SEQUENCE [LARGE SCALE GENOMIC DNA]</scope>
    <source>
        <strain evidence="1 2">JCM 19491</strain>
    </source>
</reference>
<dbReference type="RefSeq" id="WP_135530898.1">
    <property type="nucleotide sequence ID" value="NZ_SRKZ01000003.1"/>
</dbReference>